<proteinExistence type="predicted"/>
<dbReference type="Proteomes" id="UP000499080">
    <property type="component" value="Unassembled WGS sequence"/>
</dbReference>
<dbReference type="EMBL" id="BGPR01000713">
    <property type="protein sequence ID" value="GBM32621.1"/>
    <property type="molecule type" value="Genomic_DNA"/>
</dbReference>
<protein>
    <submittedName>
        <fullName evidence="2">Uncharacterized protein</fullName>
    </submittedName>
</protein>
<keyword evidence="3" id="KW-1185">Reference proteome</keyword>
<reference evidence="2 3" key="1">
    <citation type="journal article" date="2019" name="Sci. Rep.">
        <title>Orb-weaving spider Araneus ventricosus genome elucidates the spidroin gene catalogue.</title>
        <authorList>
            <person name="Kono N."/>
            <person name="Nakamura H."/>
            <person name="Ohtoshi R."/>
            <person name="Moran D.A.P."/>
            <person name="Shinohara A."/>
            <person name="Yoshida Y."/>
            <person name="Fujiwara M."/>
            <person name="Mori M."/>
            <person name="Tomita M."/>
            <person name="Arakawa K."/>
        </authorList>
    </citation>
    <scope>NUCLEOTIDE SEQUENCE [LARGE SCALE GENOMIC DNA]</scope>
</reference>
<accession>A0A4Y2EUT0</accession>
<dbReference type="AlphaFoldDB" id="A0A4Y2EUT0"/>
<evidence type="ECO:0000313" key="2">
    <source>
        <dbReference type="EMBL" id="GBM32621.1"/>
    </source>
</evidence>
<gene>
    <name evidence="2" type="ORF">AVEN_8460_1</name>
</gene>
<comment type="caution">
    <text evidence="2">The sequence shown here is derived from an EMBL/GenBank/DDBJ whole genome shotgun (WGS) entry which is preliminary data.</text>
</comment>
<feature type="transmembrane region" description="Helical" evidence="1">
    <location>
        <begin position="48"/>
        <end position="67"/>
    </location>
</feature>
<sequence>MRGVPQNNGTIFLLFKVRRQPSPEPRMAVLRRKVPKKKQDGSKRMGTLFYFDFSFIGPDLVWMPWLFGFGRMARYRRCLSLKTIEWMNFFGNINQNRGGSVLTTTERK</sequence>
<organism evidence="2 3">
    <name type="scientific">Araneus ventricosus</name>
    <name type="common">Orbweaver spider</name>
    <name type="synonym">Epeira ventricosa</name>
    <dbReference type="NCBI Taxonomy" id="182803"/>
    <lineage>
        <taxon>Eukaryota</taxon>
        <taxon>Metazoa</taxon>
        <taxon>Ecdysozoa</taxon>
        <taxon>Arthropoda</taxon>
        <taxon>Chelicerata</taxon>
        <taxon>Arachnida</taxon>
        <taxon>Araneae</taxon>
        <taxon>Araneomorphae</taxon>
        <taxon>Entelegynae</taxon>
        <taxon>Araneoidea</taxon>
        <taxon>Araneidae</taxon>
        <taxon>Araneus</taxon>
    </lineage>
</organism>
<evidence type="ECO:0000313" key="3">
    <source>
        <dbReference type="Proteomes" id="UP000499080"/>
    </source>
</evidence>
<name>A0A4Y2EUT0_ARAVE</name>
<keyword evidence="1" id="KW-1133">Transmembrane helix</keyword>
<keyword evidence="1" id="KW-0812">Transmembrane</keyword>
<evidence type="ECO:0000256" key="1">
    <source>
        <dbReference type="SAM" id="Phobius"/>
    </source>
</evidence>
<keyword evidence="1" id="KW-0472">Membrane</keyword>